<dbReference type="SUPFAM" id="SSF46785">
    <property type="entry name" value="Winged helix' DNA-binding domain"/>
    <property type="match status" value="1"/>
</dbReference>
<evidence type="ECO:0000313" key="13">
    <source>
        <dbReference type="Proteomes" id="UP000411588"/>
    </source>
</evidence>
<dbReference type="InterPro" id="IPR028349">
    <property type="entry name" value="PafC-like"/>
</dbReference>
<dbReference type="InterPro" id="IPR051534">
    <property type="entry name" value="CBASS_pafABC_assoc_protein"/>
</dbReference>
<reference evidence="9 13" key="3">
    <citation type="submission" date="2019-02" db="EMBL/GenBank/DDBJ databases">
        <authorList>
            <consortium name="Pathogen Informatics"/>
        </authorList>
    </citation>
    <scope>NUCLEOTIDE SEQUENCE [LARGE SCALE GENOMIC DNA]</scope>
    <source>
        <strain evidence="13">clo34</strain>
        <strain evidence="9">Clo34</strain>
        <strain evidence="12">tl291</strain>
        <strain evidence="10">Tl291</strain>
        <strain evidence="8 11">VRECD0157</strain>
    </source>
</reference>
<evidence type="ECO:0000313" key="11">
    <source>
        <dbReference type="Proteomes" id="UP000189137"/>
    </source>
</evidence>
<dbReference type="EMBL" id="LK933016">
    <property type="protein sequence ID" value="CDT24941.1"/>
    <property type="molecule type" value="Genomic_DNA"/>
</dbReference>
<dbReference type="Pfam" id="PF08279">
    <property type="entry name" value="HTH_11"/>
    <property type="match status" value="1"/>
</dbReference>
<evidence type="ECO:0000313" key="5">
    <source>
        <dbReference type="EMBL" id="CDS83767.1"/>
    </source>
</evidence>
<reference evidence="7" key="4">
    <citation type="submission" date="2021-06" db="EMBL/GenBank/DDBJ databases">
        <authorList>
            <consortium name="NCBI Pathogen Detection Project"/>
        </authorList>
    </citation>
    <scope>NUCLEOTIDE SEQUENCE</scope>
    <source>
        <strain evidence="7">HN1000</strain>
    </source>
</reference>
<dbReference type="EMBL" id="CAADAN010000014">
    <property type="protein sequence ID" value="VFD34672.1"/>
    <property type="molecule type" value="Genomic_DNA"/>
</dbReference>
<dbReference type="SMR" id="A0A031WBC1"/>
<dbReference type="InterPro" id="IPR057727">
    <property type="entry name" value="WCX_dom"/>
</dbReference>
<dbReference type="SMART" id="SM00420">
    <property type="entry name" value="HTH_DEOR"/>
    <property type="match status" value="1"/>
</dbReference>
<keyword evidence="2" id="KW-0804">Transcription</keyword>
<gene>
    <name evidence="6" type="ORF">BN1095_350019</name>
    <name evidence="4" type="ORF">BN1096_210018</name>
    <name evidence="5" type="ORF">BN1097_190018</name>
    <name evidence="7" type="ORF">KRM00_003057</name>
    <name evidence="10" type="ORF">SAMEA1402366_03196</name>
    <name evidence="9" type="ORF">SAMEA1402399_03230</name>
    <name evidence="8" type="ORF">SAMEA3375112_03057</name>
</gene>
<proteinExistence type="predicted"/>
<dbReference type="InterPro" id="IPR036388">
    <property type="entry name" value="WH-like_DNA-bd_sf"/>
</dbReference>
<evidence type="ECO:0000313" key="12">
    <source>
        <dbReference type="Proteomes" id="UP000372533"/>
    </source>
</evidence>
<dbReference type="EMBL" id="DAEPXK010000040">
    <property type="protein sequence ID" value="HBH1543528.1"/>
    <property type="molecule type" value="Genomic_DNA"/>
</dbReference>
<dbReference type="GeneID" id="66353028"/>
<organism evidence="6">
    <name type="scientific">Clostridioides difficile</name>
    <name type="common">Peptoclostridium difficile</name>
    <dbReference type="NCBI Taxonomy" id="1496"/>
    <lineage>
        <taxon>Bacteria</taxon>
        <taxon>Bacillati</taxon>
        <taxon>Bacillota</taxon>
        <taxon>Clostridia</taxon>
        <taxon>Peptostreptococcales</taxon>
        <taxon>Peptostreptococcaceae</taxon>
        <taxon>Clostridioides</taxon>
    </lineage>
</organism>
<dbReference type="InterPro" id="IPR026881">
    <property type="entry name" value="WYL_dom"/>
</dbReference>
<sequence>MKINRLTEIIVILLNKKLVTAKELADRFEVSTRTIYRDIETLSMSGVPVYMTKGKGGGISLIEEYSIDKAILSKKDKESLIVALKTLQATKYPEINSVVNKIGSIFGEQNFSNWIEIDFTEWGSNFNEDDKFTKIKEAILRRNTINFNYVNSLSSQTNRTVEPLKLMYKSKTWYLYGFCKLKDDFRIFRISRIRNLSIKDEVFSRKIIEEVCLNDSKVIKENTITLKLRFKEKMLFRVFDDFNKDLITKNEDDTYDVITEFPIGEWIYGYILSFGDNVEVLEPKDVRDNVITRLRELSKIYSL</sequence>
<evidence type="ECO:0000313" key="8">
    <source>
        <dbReference type="EMBL" id="SJS87635.1"/>
    </source>
</evidence>
<dbReference type="Proteomes" id="UP000878956">
    <property type="component" value="Unassembled WGS sequence"/>
</dbReference>
<dbReference type="EMBL" id="LK932471">
    <property type="protein sequence ID" value="CDS83674.1"/>
    <property type="molecule type" value="Genomic_DNA"/>
</dbReference>
<keyword evidence="1" id="KW-0805">Transcription regulation</keyword>
<dbReference type="EMBL" id="FUPS01000012">
    <property type="protein sequence ID" value="SJS87635.1"/>
    <property type="molecule type" value="Genomic_DNA"/>
</dbReference>
<name>A0A031WBC1_CLODI</name>
<dbReference type="PROSITE" id="PS52050">
    <property type="entry name" value="WYL"/>
    <property type="match status" value="1"/>
</dbReference>
<reference evidence="7" key="2">
    <citation type="journal article" date="2018" name="Genome Biol.">
        <title>SKESA: strategic k-mer extension for scrupulous assemblies.</title>
        <authorList>
            <person name="Souvorov A."/>
            <person name="Agarwala R."/>
            <person name="Lipman D.J."/>
        </authorList>
    </citation>
    <scope>NUCLEOTIDE SEQUENCE</scope>
    <source>
        <strain evidence="7">HN1000</strain>
    </source>
</reference>
<dbReference type="InterPro" id="IPR013196">
    <property type="entry name" value="HTH_11"/>
</dbReference>
<accession>A0A031WBC1</accession>
<dbReference type="GO" id="GO:0003700">
    <property type="term" value="F:DNA-binding transcription factor activity"/>
    <property type="evidence" value="ECO:0007669"/>
    <property type="project" value="InterPro"/>
</dbReference>
<dbReference type="PANTHER" id="PTHR34580">
    <property type="match status" value="1"/>
</dbReference>
<protein>
    <submittedName>
        <fullName evidence="9">DeoR family transcriptional regulator</fullName>
    </submittedName>
    <submittedName>
        <fullName evidence="8">HTH domain</fullName>
    </submittedName>
    <submittedName>
        <fullName evidence="6">Transcriptional regulator, DeoR family</fullName>
    </submittedName>
    <submittedName>
        <fullName evidence="7">YafY family transcriptional regulator</fullName>
    </submittedName>
</protein>
<dbReference type="Proteomes" id="UP000411588">
    <property type="component" value="Unassembled WGS sequence"/>
</dbReference>
<dbReference type="EMBL" id="CAAJVP010000019">
    <property type="protein sequence ID" value="VHY17889.1"/>
    <property type="molecule type" value="Genomic_DNA"/>
</dbReference>
<dbReference type="PATRIC" id="fig|1496.1373.peg.22"/>
<dbReference type="Pfam" id="PF25583">
    <property type="entry name" value="WCX"/>
    <property type="match status" value="1"/>
</dbReference>
<dbReference type="OMA" id="VWYLCAR"/>
<dbReference type="InterPro" id="IPR036390">
    <property type="entry name" value="WH_DNA-bd_sf"/>
</dbReference>
<dbReference type="KEGG" id="pdf:CD630DERM_05310"/>
<dbReference type="Proteomes" id="UP000189137">
    <property type="component" value="Unassembled WGS sequence"/>
</dbReference>
<dbReference type="EMBL" id="LK932353">
    <property type="protein sequence ID" value="CDS83767.1"/>
    <property type="molecule type" value="Genomic_DNA"/>
</dbReference>
<dbReference type="Gene3D" id="1.10.10.10">
    <property type="entry name" value="Winged helix-like DNA-binding domain superfamily/Winged helix DNA-binding domain"/>
    <property type="match status" value="1"/>
</dbReference>
<dbReference type="PROSITE" id="PS51000">
    <property type="entry name" value="HTH_DEOR_2"/>
    <property type="match status" value="1"/>
</dbReference>
<evidence type="ECO:0000313" key="4">
    <source>
        <dbReference type="EMBL" id="CDS83674.1"/>
    </source>
</evidence>
<evidence type="ECO:0000313" key="10">
    <source>
        <dbReference type="EMBL" id="VHY17889.1"/>
    </source>
</evidence>
<dbReference type="AlphaFoldDB" id="A0A031WBC1"/>
<dbReference type="PIRSF" id="PIRSF016838">
    <property type="entry name" value="PafC"/>
    <property type="match status" value="1"/>
</dbReference>
<dbReference type="PANTHER" id="PTHR34580:SF1">
    <property type="entry name" value="PROTEIN PAFC"/>
    <property type="match status" value="1"/>
</dbReference>
<evidence type="ECO:0000256" key="2">
    <source>
        <dbReference type="ARBA" id="ARBA00023163"/>
    </source>
</evidence>
<evidence type="ECO:0000259" key="3">
    <source>
        <dbReference type="PROSITE" id="PS51000"/>
    </source>
</evidence>
<dbReference type="RefSeq" id="WP_003439096.1">
    <property type="nucleotide sequence ID" value="NZ_AP031492.1"/>
</dbReference>
<feature type="domain" description="HTH deoR-type" evidence="3">
    <location>
        <begin position="2"/>
        <end position="60"/>
    </location>
</feature>
<dbReference type="InterPro" id="IPR001034">
    <property type="entry name" value="DeoR_HTH"/>
</dbReference>
<evidence type="ECO:0000313" key="7">
    <source>
        <dbReference type="EMBL" id="HBH1543528.1"/>
    </source>
</evidence>
<evidence type="ECO:0000313" key="6">
    <source>
        <dbReference type="EMBL" id="CDT24941.1"/>
    </source>
</evidence>
<evidence type="ECO:0000256" key="1">
    <source>
        <dbReference type="ARBA" id="ARBA00023015"/>
    </source>
</evidence>
<reference evidence="6" key="1">
    <citation type="submission" date="2014-07" db="EMBL/GenBank/DDBJ databases">
        <authorList>
            <person name="Monot Marc"/>
        </authorList>
    </citation>
    <scope>NUCLEOTIDE SEQUENCE</scope>
    <source>
        <strain evidence="6">7032989</strain>
        <strain evidence="5">7032994</strain>
    </source>
</reference>
<dbReference type="Proteomes" id="UP000372533">
    <property type="component" value="Unassembled WGS sequence"/>
</dbReference>
<dbReference type="Pfam" id="PF13280">
    <property type="entry name" value="WYL"/>
    <property type="match status" value="1"/>
</dbReference>
<evidence type="ECO:0000313" key="9">
    <source>
        <dbReference type="EMBL" id="VFD34672.1"/>
    </source>
</evidence>